<dbReference type="PATRIC" id="fig|582475.4.peg.206"/>
<dbReference type="SUPFAM" id="SSF52540">
    <property type="entry name" value="P-loop containing nucleoside triphosphate hydrolases"/>
    <property type="match status" value="1"/>
</dbReference>
<organism evidence="3 4">
    <name type="scientific">Lysinibacillus xylanilyticus</name>
    <dbReference type="NCBI Taxonomy" id="582475"/>
    <lineage>
        <taxon>Bacteria</taxon>
        <taxon>Bacillati</taxon>
        <taxon>Bacillota</taxon>
        <taxon>Bacilli</taxon>
        <taxon>Bacillales</taxon>
        <taxon>Bacillaceae</taxon>
        <taxon>Lysinibacillus</taxon>
    </lineage>
</organism>
<dbReference type="Proteomes" id="UP000037326">
    <property type="component" value="Unassembled WGS sequence"/>
</dbReference>
<dbReference type="GO" id="GO:0016887">
    <property type="term" value="F:ATP hydrolysis activity"/>
    <property type="evidence" value="ECO:0007669"/>
    <property type="project" value="InterPro"/>
</dbReference>
<dbReference type="Pfam" id="PF13401">
    <property type="entry name" value="AAA_22"/>
    <property type="match status" value="1"/>
</dbReference>
<evidence type="ECO:0000313" key="4">
    <source>
        <dbReference type="Proteomes" id="UP000037326"/>
    </source>
</evidence>
<protein>
    <recommendedName>
        <fullName evidence="2">AAA+ ATPase domain-containing protein</fullName>
    </recommendedName>
</protein>
<gene>
    <name evidence="3" type="ORF">ACZ11_03990</name>
</gene>
<evidence type="ECO:0000256" key="1">
    <source>
        <dbReference type="SAM" id="MobiDB-lite"/>
    </source>
</evidence>
<dbReference type="AlphaFoldDB" id="A0A0K9F9X1"/>
<feature type="domain" description="AAA+ ATPase" evidence="2">
    <location>
        <begin position="48"/>
        <end position="224"/>
    </location>
</feature>
<dbReference type="EMBL" id="LFXJ01000005">
    <property type="protein sequence ID" value="KMY31419.1"/>
    <property type="molecule type" value="Genomic_DNA"/>
</dbReference>
<accession>A0A0K9F9X1</accession>
<comment type="caution">
    <text evidence="3">The sequence shown here is derived from an EMBL/GenBank/DDBJ whole genome shotgun (WGS) entry which is preliminary data.</text>
</comment>
<evidence type="ECO:0000313" key="3">
    <source>
        <dbReference type="EMBL" id="KMY31419.1"/>
    </source>
</evidence>
<dbReference type="OrthoDB" id="9086539at2"/>
<name>A0A0K9F9X1_9BACI</name>
<dbReference type="InterPro" id="IPR027417">
    <property type="entry name" value="P-loop_NTPase"/>
</dbReference>
<dbReference type="InterPro" id="IPR049945">
    <property type="entry name" value="AAA_22"/>
</dbReference>
<feature type="region of interest" description="Disordered" evidence="1">
    <location>
        <begin position="343"/>
        <end position="387"/>
    </location>
</feature>
<feature type="compositionally biased region" description="Basic and acidic residues" evidence="1">
    <location>
        <begin position="362"/>
        <end position="387"/>
    </location>
</feature>
<proteinExistence type="predicted"/>
<evidence type="ECO:0000259" key="2">
    <source>
        <dbReference type="SMART" id="SM00382"/>
    </source>
</evidence>
<dbReference type="RefSeq" id="WP_049663981.1">
    <property type="nucleotide sequence ID" value="NZ_LFXJ01000005.1"/>
</dbReference>
<sequence>MDEQLFPKDLMLKSANEKIDYFKNLTVAHPNLMKAYEDFKNKISVADKNEILLIFGPSGVGKSTLFSRIFEDYTKEYLTEMLQDKGFISIVGTEAVAPDDGRFDWKDFYIRSLTALNEPLINYKVNIEVHSKGIVPTDKSKNAYRRAMENALIYRKPHAFLIDEAQHISRIARGKSLRNQMDTIKSLASISMVPFVLFGTYEILKFRNLSDQLIRRGIDIHLPRYKADIADDREAFQNVLWTFQKHLPFNEEPNLIGHWEYFYLHSVGCVGNMKLWFNRTLDYSLSKDMNKKTLTINDFEKFELSLEKVEKMADEATEMEKYVEDSDNEYKLRERISLKLGMGANQSEEISTSHKSLKQRGRVGERKPNRDRIGVDEYKDAKINPSN</sequence>
<reference evidence="4" key="1">
    <citation type="submission" date="2015-07" db="EMBL/GenBank/DDBJ databases">
        <authorList>
            <consortium name="Consortium for Microbial Forensics and Genomics (microFORGE)"/>
            <person name="Knight B.M."/>
            <person name="Roberts D.P."/>
            <person name="Lin D."/>
            <person name="Hari K."/>
            <person name="Fletcher J."/>
            <person name="Melcher U."/>
            <person name="Blagden T."/>
            <person name="Winegar R.A."/>
        </authorList>
    </citation>
    <scope>NUCLEOTIDE SEQUENCE [LARGE SCALE GENOMIC DNA]</scope>
    <source>
        <strain evidence="4">DSM 23493</strain>
    </source>
</reference>
<dbReference type="GeneID" id="96597475"/>
<dbReference type="Gene3D" id="3.40.50.300">
    <property type="entry name" value="P-loop containing nucleotide triphosphate hydrolases"/>
    <property type="match status" value="1"/>
</dbReference>
<feature type="compositionally biased region" description="Polar residues" evidence="1">
    <location>
        <begin position="344"/>
        <end position="354"/>
    </location>
</feature>
<dbReference type="SMART" id="SM00382">
    <property type="entry name" value="AAA"/>
    <property type="match status" value="1"/>
</dbReference>
<dbReference type="InterPro" id="IPR003593">
    <property type="entry name" value="AAA+_ATPase"/>
</dbReference>